<dbReference type="RefSeq" id="WP_263062225.1">
    <property type="nucleotide sequence ID" value="NZ_JAOUSE010000058.1"/>
</dbReference>
<organism evidence="1 2">
    <name type="scientific">Pallidibacillus thermolactis</name>
    <dbReference type="NCBI Taxonomy" id="251051"/>
    <lineage>
        <taxon>Bacteria</taxon>
        <taxon>Bacillati</taxon>
        <taxon>Bacillota</taxon>
        <taxon>Bacilli</taxon>
        <taxon>Bacillales</taxon>
        <taxon>Bacillaceae</taxon>
        <taxon>Pallidibacillus</taxon>
    </lineage>
</organism>
<dbReference type="Proteomes" id="UP001208656">
    <property type="component" value="Unassembled WGS sequence"/>
</dbReference>
<reference evidence="1 2" key="1">
    <citation type="submission" date="2022-10" db="EMBL/GenBank/DDBJ databases">
        <title>Description of Fervidibacillus gen. nov. in the family Fervidibacillaceae fam. nov. with two species, Fervidibacillus albus sp. nov., and Fervidibacillus halotolerans sp. nov., isolated from tidal flat sediments.</title>
        <authorList>
            <person name="Kwon K.K."/>
            <person name="Yang S.-H."/>
        </authorList>
    </citation>
    <scope>NUCLEOTIDE SEQUENCE [LARGE SCALE GENOMIC DNA]</scope>
    <source>
        <strain evidence="1 2">DSM 23332</strain>
    </source>
</reference>
<keyword evidence="2" id="KW-1185">Reference proteome</keyword>
<dbReference type="EMBL" id="JAOUSE010000058">
    <property type="protein sequence ID" value="MCU9595533.1"/>
    <property type="molecule type" value="Genomic_DNA"/>
</dbReference>
<proteinExistence type="predicted"/>
<evidence type="ECO:0000313" key="2">
    <source>
        <dbReference type="Proteomes" id="UP001208656"/>
    </source>
</evidence>
<accession>A0ABT2WIM4</accession>
<name>A0ABT2WIM4_9BACI</name>
<comment type="caution">
    <text evidence="1">The sequence shown here is derived from an EMBL/GenBank/DDBJ whole genome shotgun (WGS) entry which is preliminary data.</text>
</comment>
<gene>
    <name evidence="1" type="ORF">OEV82_13900</name>
</gene>
<sequence>MSNKKNDYENMSIEELMSELSKVHKRTKFKVKKANINEHGHIILDPENKNDQEWYENDKDYDVLRSQVEKN</sequence>
<protein>
    <submittedName>
        <fullName evidence="1">Uncharacterized protein</fullName>
    </submittedName>
</protein>
<evidence type="ECO:0000313" key="1">
    <source>
        <dbReference type="EMBL" id="MCU9595533.1"/>
    </source>
</evidence>